<evidence type="ECO:0000313" key="3">
    <source>
        <dbReference type="Proteomes" id="UP001281410"/>
    </source>
</evidence>
<dbReference type="EMBL" id="JANJYJ010000009">
    <property type="protein sequence ID" value="KAK3188794.1"/>
    <property type="molecule type" value="Genomic_DNA"/>
</dbReference>
<dbReference type="PROSITE" id="PS50878">
    <property type="entry name" value="RT_POL"/>
    <property type="match status" value="1"/>
</dbReference>
<name>A0AAD9ZQN8_9ROSI</name>
<dbReference type="PANTHER" id="PTHR33116">
    <property type="entry name" value="REVERSE TRANSCRIPTASE ZINC-BINDING DOMAIN-CONTAINING PROTEIN-RELATED-RELATED"/>
    <property type="match status" value="1"/>
</dbReference>
<protein>
    <recommendedName>
        <fullName evidence="1">Reverse transcriptase domain-containing protein</fullName>
    </recommendedName>
</protein>
<dbReference type="InterPro" id="IPR000477">
    <property type="entry name" value="RT_dom"/>
</dbReference>
<dbReference type="Pfam" id="PF00078">
    <property type="entry name" value="RVT_1"/>
    <property type="match status" value="1"/>
</dbReference>
<evidence type="ECO:0000313" key="2">
    <source>
        <dbReference type="EMBL" id="KAK3188794.1"/>
    </source>
</evidence>
<feature type="domain" description="Reverse transcriptase" evidence="1">
    <location>
        <begin position="1"/>
        <end position="181"/>
    </location>
</feature>
<dbReference type="SUPFAM" id="SSF56672">
    <property type="entry name" value="DNA/RNA polymerases"/>
    <property type="match status" value="1"/>
</dbReference>
<evidence type="ECO:0000259" key="1">
    <source>
        <dbReference type="PROSITE" id="PS50878"/>
    </source>
</evidence>
<keyword evidence="3" id="KW-1185">Reference proteome</keyword>
<sequence>MKKGRIRSLALKLDMLKAYDRVEWIFLAAMMNRLGFSDLWIDRIMRCVTSVSFSYLINGKICGSLKPFRGLRQGDPLSPYLFLVCAEGLLQLILDAERSGQLVGFRCSRGGPKITHLFFTDDSMIFTRASDKDYRTITKVLEKYVKASSQAINFQKSAMCVSNGVSQNRAINLAQTLGVQLVRCHERYLGLPSFAGQNKKELFANIRDRVWGRVKGWQHKFFSVGGKEVLLKAGSNDERKRIHWCSWKFLCYSKDFGGLGFRDLSLFNKALLAKQCRRLLVRPNSLAVEVLKQCYYPDSSLLHAECGTSNSFLWRSFMWGRELLDVGLQWRIGEGDSVLIYKDRWLPRPTTFKVFSPPILCEMARVQLLKTSSGA</sequence>
<gene>
    <name evidence="2" type="ORF">Dsin_028355</name>
</gene>
<dbReference type="PANTHER" id="PTHR33116:SF86">
    <property type="entry name" value="REVERSE TRANSCRIPTASE DOMAIN-CONTAINING PROTEIN"/>
    <property type="match status" value="1"/>
</dbReference>
<proteinExistence type="predicted"/>
<accession>A0AAD9ZQN8</accession>
<organism evidence="2 3">
    <name type="scientific">Dipteronia sinensis</name>
    <dbReference type="NCBI Taxonomy" id="43782"/>
    <lineage>
        <taxon>Eukaryota</taxon>
        <taxon>Viridiplantae</taxon>
        <taxon>Streptophyta</taxon>
        <taxon>Embryophyta</taxon>
        <taxon>Tracheophyta</taxon>
        <taxon>Spermatophyta</taxon>
        <taxon>Magnoliopsida</taxon>
        <taxon>eudicotyledons</taxon>
        <taxon>Gunneridae</taxon>
        <taxon>Pentapetalae</taxon>
        <taxon>rosids</taxon>
        <taxon>malvids</taxon>
        <taxon>Sapindales</taxon>
        <taxon>Sapindaceae</taxon>
        <taxon>Hippocastanoideae</taxon>
        <taxon>Acereae</taxon>
        <taxon>Dipteronia</taxon>
    </lineage>
</organism>
<reference evidence="2" key="1">
    <citation type="journal article" date="2023" name="Plant J.">
        <title>Genome sequences and population genomics provide insights into the demographic history, inbreeding, and mutation load of two 'living fossil' tree species of Dipteronia.</title>
        <authorList>
            <person name="Feng Y."/>
            <person name="Comes H.P."/>
            <person name="Chen J."/>
            <person name="Zhu S."/>
            <person name="Lu R."/>
            <person name="Zhang X."/>
            <person name="Li P."/>
            <person name="Qiu J."/>
            <person name="Olsen K.M."/>
            <person name="Qiu Y."/>
        </authorList>
    </citation>
    <scope>NUCLEOTIDE SEQUENCE</scope>
    <source>
        <strain evidence="2">NBL</strain>
    </source>
</reference>
<comment type="caution">
    <text evidence="2">The sequence shown here is derived from an EMBL/GenBank/DDBJ whole genome shotgun (WGS) entry which is preliminary data.</text>
</comment>
<dbReference type="AlphaFoldDB" id="A0AAD9ZQN8"/>
<dbReference type="InterPro" id="IPR043502">
    <property type="entry name" value="DNA/RNA_pol_sf"/>
</dbReference>
<dbReference type="Proteomes" id="UP001281410">
    <property type="component" value="Unassembled WGS sequence"/>
</dbReference>